<dbReference type="AlphaFoldDB" id="A0A559MJB4"/>
<keyword evidence="4" id="KW-1185">Reference proteome</keyword>
<dbReference type="Gene3D" id="3.40.1390.30">
    <property type="entry name" value="NIF3 (NGG1p interacting factor 3)-like"/>
    <property type="match status" value="1"/>
</dbReference>
<comment type="caution">
    <text evidence="3">The sequence shown here is derived from an EMBL/GenBank/DDBJ whole genome shotgun (WGS) entry which is preliminary data.</text>
</comment>
<dbReference type="InterPro" id="IPR002678">
    <property type="entry name" value="DUF34/NIF3"/>
</dbReference>
<dbReference type="Proteomes" id="UP000315522">
    <property type="component" value="Unassembled WGS sequence"/>
</dbReference>
<dbReference type="Pfam" id="PF01784">
    <property type="entry name" value="DUF34_NIF3"/>
    <property type="match status" value="1"/>
</dbReference>
<dbReference type="SUPFAM" id="SSF102705">
    <property type="entry name" value="NIF3 (NGG1p interacting factor 3)-like"/>
    <property type="match status" value="1"/>
</dbReference>
<comment type="similarity">
    <text evidence="1">Belongs to the GTP cyclohydrolase I type 2/NIF3 family.</text>
</comment>
<dbReference type="EMBL" id="QGML01000194">
    <property type="protein sequence ID" value="TVY93044.1"/>
    <property type="molecule type" value="Genomic_DNA"/>
</dbReference>
<evidence type="ECO:0000313" key="4">
    <source>
        <dbReference type="Proteomes" id="UP000315522"/>
    </source>
</evidence>
<keyword evidence="2" id="KW-0479">Metal-binding</keyword>
<dbReference type="PANTHER" id="PTHR13799:SF13">
    <property type="entry name" value="NIF3-LIKE PROTEIN 1"/>
    <property type="match status" value="1"/>
</dbReference>
<dbReference type="NCBIfam" id="TIGR00486">
    <property type="entry name" value="YbgI_SA1388"/>
    <property type="match status" value="1"/>
</dbReference>
<protein>
    <submittedName>
        <fullName evidence="3">Protein NIF3-like protein</fullName>
    </submittedName>
</protein>
<feature type="binding site" evidence="2">
    <location>
        <position position="117"/>
    </location>
    <ligand>
        <name>a divalent metal cation</name>
        <dbReference type="ChEBI" id="CHEBI:60240"/>
        <label>1</label>
    </ligand>
</feature>
<sequence length="318" mass="34391">MANPTFSPFSQAVVGAMRKLYPEKLADSSFDNTGPSQVLLEAPYRPGHLKNSALLTVDLTRAVADEAIARKDSIIIAYHPIIFRPLKALTQSNTQQSTLLRLAQEGISVYSPHTALDAAANGLNDFLVACLTKKPIEDGYTDLSEVHHDSSVLTPVKDAPPGFETAGYGRIVRFHTPQTLGDITARIALQLKLSGISVAAPQSIPASERDQIKISSVGICAGSGSMLNGLDVDLLFTGELSHHEALAAIEKGKCVITTFHSNSERRFLEARLLDQLNAATRVEVEELGKKGQWEESLTKDFTIAASKADKDPFVIVMK</sequence>
<proteinExistence type="inferred from homology"/>
<dbReference type="GO" id="GO:0005739">
    <property type="term" value="C:mitochondrion"/>
    <property type="evidence" value="ECO:0007669"/>
    <property type="project" value="TreeGrafter"/>
</dbReference>
<reference evidence="3 4" key="1">
    <citation type="submission" date="2018-05" db="EMBL/GenBank/DDBJ databases">
        <title>Genome sequencing and assembly of the regulated plant pathogen Lachnellula willkommii and related sister species for the development of diagnostic species identification markers.</title>
        <authorList>
            <person name="Giroux E."/>
            <person name="Bilodeau G."/>
        </authorList>
    </citation>
    <scope>NUCLEOTIDE SEQUENCE [LARGE SCALE GENOMIC DNA]</scope>
    <source>
        <strain evidence="3 4">CBS 172.35</strain>
    </source>
</reference>
<dbReference type="InterPro" id="IPR036069">
    <property type="entry name" value="DUF34/NIF3_sf"/>
</dbReference>
<feature type="binding site" evidence="2">
    <location>
        <position position="79"/>
    </location>
    <ligand>
        <name>a divalent metal cation</name>
        <dbReference type="ChEBI" id="CHEBI:60240"/>
        <label>1</label>
    </ligand>
</feature>
<evidence type="ECO:0000313" key="3">
    <source>
        <dbReference type="EMBL" id="TVY93044.1"/>
    </source>
</evidence>
<gene>
    <name evidence="3" type="primary">SPCC126.12</name>
    <name evidence="3" type="ORF">LAWI1_G000615</name>
</gene>
<organism evidence="3 4">
    <name type="scientific">Lachnellula willkommii</name>
    <dbReference type="NCBI Taxonomy" id="215461"/>
    <lineage>
        <taxon>Eukaryota</taxon>
        <taxon>Fungi</taxon>
        <taxon>Dikarya</taxon>
        <taxon>Ascomycota</taxon>
        <taxon>Pezizomycotina</taxon>
        <taxon>Leotiomycetes</taxon>
        <taxon>Helotiales</taxon>
        <taxon>Lachnaceae</taxon>
        <taxon>Lachnellula</taxon>
    </lineage>
</organism>
<dbReference type="GO" id="GO:0046872">
    <property type="term" value="F:metal ion binding"/>
    <property type="evidence" value="ECO:0007669"/>
    <property type="project" value="UniProtKB-KW"/>
</dbReference>
<feature type="binding site" evidence="2">
    <location>
        <position position="264"/>
    </location>
    <ligand>
        <name>a divalent metal cation</name>
        <dbReference type="ChEBI" id="CHEBI:60240"/>
        <label>1</label>
    </ligand>
</feature>
<evidence type="ECO:0000256" key="1">
    <source>
        <dbReference type="ARBA" id="ARBA00006964"/>
    </source>
</evidence>
<name>A0A559MJB4_9HELO</name>
<dbReference type="PANTHER" id="PTHR13799">
    <property type="entry name" value="NGG1 INTERACTING FACTOR 3"/>
    <property type="match status" value="1"/>
</dbReference>
<accession>A0A559MJB4</accession>
<feature type="binding site" evidence="2">
    <location>
        <position position="260"/>
    </location>
    <ligand>
        <name>a divalent metal cation</name>
        <dbReference type="ChEBI" id="CHEBI:60240"/>
        <label>1</label>
    </ligand>
</feature>
<dbReference type="FunFam" id="3.40.1390.30:FF:000001">
    <property type="entry name" value="GTP cyclohydrolase 1 type 2"/>
    <property type="match status" value="1"/>
</dbReference>
<evidence type="ECO:0000256" key="2">
    <source>
        <dbReference type="PIRSR" id="PIRSR602678-1"/>
    </source>
</evidence>